<sequence>MERLPSNCVLDKGRTGCGATTLAIMQQGSTIITVPYVSLIKSKESQHDGILLGVYEGTGRKEILEYAQSHGTHKIMTTYDSLPKVIETLECSGYDVRKDYLLVIDEWQVILNSYDFRPEAMQGLLKAATAFKDVVYMTATPVKQKYWPEEMKHLQRVKIKWQDEHQLELHSVKTSSPARLAAEFCGNRTDEYNLHIFVNSVTVISRVIKYAGLQPEEVRIICSKNKESKGTNQSKLGKDYPMADITDPVRPYNFYTSTAFEGCDIYDGKGLAVILNDGHIPHSLLPVDTLFFQIAGRLRNSIYRDYIINIFSPTKNTDDATYEEYAEASERAFKEAEEYASRINGNNDGADIAELYTDKRYVRVQDDRMIADRNMLSNDLLKTELRCVTYGSWQNLMEEIASSGIKIVKTEEVYPERPVKEAATKKTSFKDAFKAYCKLKAARSLFPTAEQILIEKNKPLVRTAYDILGESRVKALKYKVTDIRRELVKVSTVTETEKIIRMVKQMIPYGKAVPRMEIADALQEVYDTLGIRKTAVATDLAK</sequence>
<evidence type="ECO:0000259" key="1">
    <source>
        <dbReference type="PROSITE" id="PS51192"/>
    </source>
</evidence>
<comment type="caution">
    <text evidence="2">The sequence shown here is derived from an EMBL/GenBank/DDBJ whole genome shotgun (WGS) entry which is preliminary data.</text>
</comment>
<name>A0A9D2GSQ6_9BACT</name>
<evidence type="ECO:0000313" key="3">
    <source>
        <dbReference type="Proteomes" id="UP000824115"/>
    </source>
</evidence>
<protein>
    <recommendedName>
        <fullName evidence="1">Helicase ATP-binding domain-containing protein</fullName>
    </recommendedName>
</protein>
<organism evidence="2 3">
    <name type="scientific">Candidatus Coprenecus stercoravium</name>
    <dbReference type="NCBI Taxonomy" id="2840735"/>
    <lineage>
        <taxon>Bacteria</taxon>
        <taxon>Pseudomonadati</taxon>
        <taxon>Bacteroidota</taxon>
        <taxon>Bacteroidia</taxon>
        <taxon>Bacteroidales</taxon>
        <taxon>Rikenellaceae</taxon>
        <taxon>Rikenellaceae incertae sedis</taxon>
        <taxon>Candidatus Coprenecus</taxon>
    </lineage>
</organism>
<dbReference type="InterPro" id="IPR014001">
    <property type="entry name" value="Helicase_ATP-bd"/>
</dbReference>
<accession>A0A9D2GSQ6</accession>
<dbReference type="PROSITE" id="PS51192">
    <property type="entry name" value="HELICASE_ATP_BIND_1"/>
    <property type="match status" value="1"/>
</dbReference>
<reference evidence="2" key="1">
    <citation type="journal article" date="2021" name="PeerJ">
        <title>Extensive microbial diversity within the chicken gut microbiome revealed by metagenomics and culture.</title>
        <authorList>
            <person name="Gilroy R."/>
            <person name="Ravi A."/>
            <person name="Getino M."/>
            <person name="Pursley I."/>
            <person name="Horton D.L."/>
            <person name="Alikhan N.F."/>
            <person name="Baker D."/>
            <person name="Gharbi K."/>
            <person name="Hall N."/>
            <person name="Watson M."/>
            <person name="Adriaenssens E.M."/>
            <person name="Foster-Nyarko E."/>
            <person name="Jarju S."/>
            <person name="Secka A."/>
            <person name="Antonio M."/>
            <person name="Oren A."/>
            <person name="Chaudhuri R.R."/>
            <person name="La Ragione R."/>
            <person name="Hildebrand F."/>
            <person name="Pallen M.J."/>
        </authorList>
    </citation>
    <scope>NUCLEOTIDE SEQUENCE</scope>
    <source>
        <strain evidence="2">Gambia16-554</strain>
    </source>
</reference>
<proteinExistence type="predicted"/>
<feature type="domain" description="Helicase ATP-binding" evidence="1">
    <location>
        <begin position="1"/>
        <end position="159"/>
    </location>
</feature>
<dbReference type="AlphaFoldDB" id="A0A9D2GSQ6"/>
<dbReference type="Proteomes" id="UP000824115">
    <property type="component" value="Unassembled WGS sequence"/>
</dbReference>
<dbReference type="Gene3D" id="3.40.50.300">
    <property type="entry name" value="P-loop containing nucleotide triphosphate hydrolases"/>
    <property type="match status" value="1"/>
</dbReference>
<evidence type="ECO:0000313" key="2">
    <source>
        <dbReference type="EMBL" id="HIZ86530.1"/>
    </source>
</evidence>
<dbReference type="InterPro" id="IPR027417">
    <property type="entry name" value="P-loop_NTPase"/>
</dbReference>
<dbReference type="EMBL" id="DXAW01000149">
    <property type="protein sequence ID" value="HIZ86530.1"/>
    <property type="molecule type" value="Genomic_DNA"/>
</dbReference>
<dbReference type="SUPFAM" id="SSF52540">
    <property type="entry name" value="P-loop containing nucleoside triphosphate hydrolases"/>
    <property type="match status" value="1"/>
</dbReference>
<gene>
    <name evidence="2" type="ORF">IAC04_08570</name>
</gene>
<reference evidence="2" key="2">
    <citation type="submission" date="2021-04" db="EMBL/GenBank/DDBJ databases">
        <authorList>
            <person name="Gilroy R."/>
        </authorList>
    </citation>
    <scope>NUCLEOTIDE SEQUENCE</scope>
    <source>
        <strain evidence="2">Gambia16-554</strain>
    </source>
</reference>